<evidence type="ECO:0000256" key="2">
    <source>
        <dbReference type="ARBA" id="ARBA00022801"/>
    </source>
</evidence>
<protein>
    <recommendedName>
        <fullName evidence="4">Carboxyltransferase domain-containing protein</fullName>
    </recommendedName>
</protein>
<evidence type="ECO:0000259" key="4">
    <source>
        <dbReference type="SMART" id="SM00797"/>
    </source>
</evidence>
<reference evidence="5" key="1">
    <citation type="submission" date="2018-05" db="EMBL/GenBank/DDBJ databases">
        <authorList>
            <person name="Lanie J.A."/>
            <person name="Ng W.-L."/>
            <person name="Kazmierczak K.M."/>
            <person name="Andrzejewski T.M."/>
            <person name="Davidsen T.M."/>
            <person name="Wayne K.J."/>
            <person name="Tettelin H."/>
            <person name="Glass J.I."/>
            <person name="Rusch D."/>
            <person name="Podicherti R."/>
            <person name="Tsui H.-C.T."/>
            <person name="Winkler M.E."/>
        </authorList>
    </citation>
    <scope>NUCLEOTIDE SEQUENCE</scope>
</reference>
<proteinExistence type="predicted"/>
<dbReference type="InterPro" id="IPR003778">
    <property type="entry name" value="CT_A_B"/>
</dbReference>
<name>A0A381SUK8_9ZZZZ</name>
<dbReference type="SUPFAM" id="SSF50891">
    <property type="entry name" value="Cyclophilin-like"/>
    <property type="match status" value="1"/>
</dbReference>
<dbReference type="AlphaFoldDB" id="A0A381SUK8"/>
<gene>
    <name evidence="5" type="ORF">METZ01_LOCUS60559</name>
</gene>
<dbReference type="GO" id="GO:0005524">
    <property type="term" value="F:ATP binding"/>
    <property type="evidence" value="ECO:0007669"/>
    <property type="project" value="UniProtKB-KW"/>
</dbReference>
<dbReference type="Pfam" id="PF02626">
    <property type="entry name" value="CT_A_B"/>
    <property type="match status" value="1"/>
</dbReference>
<dbReference type="PANTHER" id="PTHR43309:SF5">
    <property type="entry name" value="5-OXOPROLINASE SUBUNIT C"/>
    <property type="match status" value="1"/>
</dbReference>
<evidence type="ECO:0000313" key="5">
    <source>
        <dbReference type="EMBL" id="SVA07705.1"/>
    </source>
</evidence>
<organism evidence="5">
    <name type="scientific">marine metagenome</name>
    <dbReference type="NCBI Taxonomy" id="408172"/>
    <lineage>
        <taxon>unclassified sequences</taxon>
        <taxon>metagenomes</taxon>
        <taxon>ecological metagenomes</taxon>
    </lineage>
</organism>
<dbReference type="Gene3D" id="2.40.100.10">
    <property type="entry name" value="Cyclophilin-like"/>
    <property type="match status" value="1"/>
</dbReference>
<keyword evidence="2" id="KW-0378">Hydrolase</keyword>
<dbReference type="InterPro" id="IPR029000">
    <property type="entry name" value="Cyclophilin-like_dom_sf"/>
</dbReference>
<dbReference type="PANTHER" id="PTHR43309">
    <property type="entry name" value="5-OXOPROLINASE SUBUNIT C"/>
    <property type="match status" value="1"/>
</dbReference>
<dbReference type="InterPro" id="IPR052708">
    <property type="entry name" value="PxpC"/>
</dbReference>
<dbReference type="EMBL" id="UINC01003599">
    <property type="protein sequence ID" value="SVA07705.1"/>
    <property type="molecule type" value="Genomic_DNA"/>
</dbReference>
<accession>A0A381SUK8</accession>
<evidence type="ECO:0000256" key="1">
    <source>
        <dbReference type="ARBA" id="ARBA00022741"/>
    </source>
</evidence>
<feature type="domain" description="Carboxyltransferase" evidence="4">
    <location>
        <begin position="3"/>
        <end position="283"/>
    </location>
</feature>
<keyword evidence="3" id="KW-0067">ATP-binding</keyword>
<keyword evidence="1" id="KW-0547">Nucleotide-binding</keyword>
<dbReference type="GO" id="GO:0016787">
    <property type="term" value="F:hydrolase activity"/>
    <property type="evidence" value="ECO:0007669"/>
    <property type="project" value="UniProtKB-KW"/>
</dbReference>
<sequence>MQHLGIVPSGCMDRSLFYLANQLVGNEVFEGVLEFAYQGPLLELESESAEIAIAGKVNFNVIDKNGKIKQGVCNQSFVIYKGEKIDIISTVKSVYGYLSIYGGFKLDKVKESISTLVRAKIGSNDGEKLKLGEKIFYNQIKSANSKKKMEFNFDENNTIRVMEGLQFSYFSKESQKNFFLKEYEITKLTDRMGMRLEGEKLQNVISSNIKSEGITKGSIQVPGDGQPIILLSDHPTIGGYPKIANVITADYDKLVQKAPGTKINFKLVDISIAESAFEEYLKRLNNNLNAIRL</sequence>
<dbReference type="SMART" id="SM00797">
    <property type="entry name" value="AHS2"/>
    <property type="match status" value="1"/>
</dbReference>
<evidence type="ECO:0000256" key="3">
    <source>
        <dbReference type="ARBA" id="ARBA00022840"/>
    </source>
</evidence>